<protein>
    <submittedName>
        <fullName evidence="2">Uncharacterized protein</fullName>
    </submittedName>
</protein>
<name>A0A9P4H776_9PLEO</name>
<dbReference type="EMBL" id="ML978207">
    <property type="protein sequence ID" value="KAF2028930.1"/>
    <property type="molecule type" value="Genomic_DNA"/>
</dbReference>
<feature type="compositionally biased region" description="Polar residues" evidence="1">
    <location>
        <begin position="96"/>
        <end position="117"/>
    </location>
</feature>
<proteinExistence type="predicted"/>
<reference evidence="2" key="1">
    <citation type="journal article" date="2020" name="Stud. Mycol.">
        <title>101 Dothideomycetes genomes: a test case for predicting lifestyles and emergence of pathogens.</title>
        <authorList>
            <person name="Haridas S."/>
            <person name="Albert R."/>
            <person name="Binder M."/>
            <person name="Bloem J."/>
            <person name="Labutti K."/>
            <person name="Salamov A."/>
            <person name="Andreopoulos B."/>
            <person name="Baker S."/>
            <person name="Barry K."/>
            <person name="Bills G."/>
            <person name="Bluhm B."/>
            <person name="Cannon C."/>
            <person name="Castanera R."/>
            <person name="Culley D."/>
            <person name="Daum C."/>
            <person name="Ezra D."/>
            <person name="Gonzalez J."/>
            <person name="Henrissat B."/>
            <person name="Kuo A."/>
            <person name="Liang C."/>
            <person name="Lipzen A."/>
            <person name="Lutzoni F."/>
            <person name="Magnuson J."/>
            <person name="Mondo S."/>
            <person name="Nolan M."/>
            <person name="Ohm R."/>
            <person name="Pangilinan J."/>
            <person name="Park H.-J."/>
            <person name="Ramirez L."/>
            <person name="Alfaro M."/>
            <person name="Sun H."/>
            <person name="Tritt A."/>
            <person name="Yoshinaga Y."/>
            <person name="Zwiers L.-H."/>
            <person name="Turgeon B."/>
            <person name="Goodwin S."/>
            <person name="Spatafora J."/>
            <person name="Crous P."/>
            <person name="Grigoriev I."/>
        </authorList>
    </citation>
    <scope>NUCLEOTIDE SEQUENCE</scope>
    <source>
        <strain evidence="2">CBS 110217</strain>
    </source>
</reference>
<evidence type="ECO:0000313" key="2">
    <source>
        <dbReference type="EMBL" id="KAF2028930.1"/>
    </source>
</evidence>
<dbReference type="AlphaFoldDB" id="A0A9P4H776"/>
<evidence type="ECO:0000256" key="1">
    <source>
        <dbReference type="SAM" id="MobiDB-lite"/>
    </source>
</evidence>
<sequence length="151" mass="16593">MPHQRPLSGRGAPFGSSLIAGVHHVMRNFSGDALPEISWTRQPREESISATHGRFTCTCQPLQMRSVQQRPGLAPWLGVPRLLIWQPGITLRTSCTSGAQTADTESASDEPQASPSTGERLCTPNGTLSRVCCHSSTRMRQWPCTRRLAQE</sequence>
<keyword evidence="3" id="KW-1185">Reference proteome</keyword>
<organism evidence="2 3">
    <name type="scientific">Setomelanomma holmii</name>
    <dbReference type="NCBI Taxonomy" id="210430"/>
    <lineage>
        <taxon>Eukaryota</taxon>
        <taxon>Fungi</taxon>
        <taxon>Dikarya</taxon>
        <taxon>Ascomycota</taxon>
        <taxon>Pezizomycotina</taxon>
        <taxon>Dothideomycetes</taxon>
        <taxon>Pleosporomycetidae</taxon>
        <taxon>Pleosporales</taxon>
        <taxon>Pleosporineae</taxon>
        <taxon>Phaeosphaeriaceae</taxon>
        <taxon>Setomelanomma</taxon>
    </lineage>
</organism>
<feature type="region of interest" description="Disordered" evidence="1">
    <location>
        <begin position="96"/>
        <end position="122"/>
    </location>
</feature>
<accession>A0A9P4H776</accession>
<comment type="caution">
    <text evidence="2">The sequence shown here is derived from an EMBL/GenBank/DDBJ whole genome shotgun (WGS) entry which is preliminary data.</text>
</comment>
<evidence type="ECO:0000313" key="3">
    <source>
        <dbReference type="Proteomes" id="UP000799777"/>
    </source>
</evidence>
<dbReference type="Proteomes" id="UP000799777">
    <property type="component" value="Unassembled WGS sequence"/>
</dbReference>
<gene>
    <name evidence="2" type="ORF">EK21DRAFT_90290</name>
</gene>